<name>A0AAW7I2A1_9GAMM</name>
<accession>A0AAW7I2A1</accession>
<reference evidence="2" key="1">
    <citation type="submission" date="2023-08" db="EMBL/GenBank/DDBJ databases">
        <title>WGS of Aeromonas isolates.</title>
        <authorList>
            <person name="Lee H."/>
        </authorList>
    </citation>
    <scope>NUCLEOTIDE SEQUENCE</scope>
    <source>
        <strain evidence="2">SL22</strain>
    </source>
</reference>
<dbReference type="EMBL" id="JAOPLV010000015">
    <property type="protein sequence ID" value="MDM5142359.1"/>
    <property type="molecule type" value="Genomic_DNA"/>
</dbReference>
<dbReference type="AlphaFoldDB" id="A0AAW7I2A1"/>
<comment type="caution">
    <text evidence="2">The sequence shown here is derived from an EMBL/GenBank/DDBJ whole genome shotgun (WGS) entry which is preliminary data.</text>
</comment>
<evidence type="ECO:0000313" key="3">
    <source>
        <dbReference type="Proteomes" id="UP001168216"/>
    </source>
</evidence>
<dbReference type="RefSeq" id="WP_290022993.1">
    <property type="nucleotide sequence ID" value="NZ_JAOPLV010000015.1"/>
</dbReference>
<protein>
    <submittedName>
        <fullName evidence="2">Uncharacterized protein</fullName>
    </submittedName>
</protein>
<keyword evidence="1" id="KW-0472">Membrane</keyword>
<feature type="transmembrane region" description="Helical" evidence="1">
    <location>
        <begin position="95"/>
        <end position="117"/>
    </location>
</feature>
<keyword evidence="1" id="KW-0812">Transmembrane</keyword>
<proteinExistence type="predicted"/>
<organism evidence="2 3">
    <name type="scientific">Aeromonas bestiarum</name>
    <dbReference type="NCBI Taxonomy" id="105751"/>
    <lineage>
        <taxon>Bacteria</taxon>
        <taxon>Pseudomonadati</taxon>
        <taxon>Pseudomonadota</taxon>
        <taxon>Gammaproteobacteria</taxon>
        <taxon>Aeromonadales</taxon>
        <taxon>Aeromonadaceae</taxon>
        <taxon>Aeromonas</taxon>
    </lineage>
</organism>
<evidence type="ECO:0000256" key="1">
    <source>
        <dbReference type="SAM" id="Phobius"/>
    </source>
</evidence>
<sequence length="181" mass="20407">MDRLDQLFDAAGNLLAASEKNEKDFIDSIRSLNRSIHHVNEVEANAIKAIEKSTKIASEEIVERVSGNLLSKLKSANIEAEKAALRYERASRYSVLKLSLIVLVLLAGVSVSIWFLFIKNIPTIEEIKLLKAQSVELQRQVDKLKQYGDISECDGKICVSVKVDKYYTSNDEKIYYVVTPK</sequence>
<gene>
    <name evidence="2" type="ORF">OB959_21590</name>
</gene>
<evidence type="ECO:0000313" key="2">
    <source>
        <dbReference type="EMBL" id="MDM5142359.1"/>
    </source>
</evidence>
<dbReference type="Proteomes" id="UP001168216">
    <property type="component" value="Unassembled WGS sequence"/>
</dbReference>
<keyword evidence="1" id="KW-1133">Transmembrane helix</keyword>